<dbReference type="CDD" id="cd05154">
    <property type="entry name" value="ACAD10_11_N-like"/>
    <property type="match status" value="1"/>
</dbReference>
<dbReference type="AlphaFoldDB" id="A0A520LTA7"/>
<dbReference type="SUPFAM" id="SSF56112">
    <property type="entry name" value="Protein kinase-like (PK-like)"/>
    <property type="match status" value="1"/>
</dbReference>
<sequence>MNDSNSNNPDGNVIFSGTKEVAENLKFNEAGLQEWFGDSISSAGKILKIAQFKGGQSNPTYKITTEKQQFVLRRKPPGILLPSAHAVDREYKVMTALQQTEVPVPKTYGLCEDEDVIGTPFFVMDFLDGNIYWDLLLGDKSPAERSDIYASKNNVIAQLHMVDYESVGLSDYGKPGNYIARQVSRWTKQYIASETQDIPAMNKLIDWLPSNIPDEDETSIVHGDYRLDNMVFNAANNVMGVLDWELSTLGHPIADFNYHCISWRNIPDLANEKFCNENGIPTEKEYRNMYSEITGKNLDEHWEFYTIFNIFKLAGILQGILGRVRDGTAASKHAEDRGNQVAPLAEAAWDLVEKNYK</sequence>
<evidence type="ECO:0000313" key="3">
    <source>
        <dbReference type="Proteomes" id="UP000319023"/>
    </source>
</evidence>
<keyword evidence="2" id="KW-0808">Transferase</keyword>
<dbReference type="InterPro" id="IPR011009">
    <property type="entry name" value="Kinase-like_dom_sf"/>
</dbReference>
<comment type="caution">
    <text evidence="2">The sequence shown here is derived from an EMBL/GenBank/DDBJ whole genome shotgun (WGS) entry which is preliminary data.</text>
</comment>
<evidence type="ECO:0000259" key="1">
    <source>
        <dbReference type="Pfam" id="PF01636"/>
    </source>
</evidence>
<name>A0A520LTA7_9GAMM</name>
<proteinExistence type="predicted"/>
<dbReference type="InterPro" id="IPR041726">
    <property type="entry name" value="ACAD10_11_N"/>
</dbReference>
<dbReference type="InterPro" id="IPR002575">
    <property type="entry name" value="Aminoglycoside_PTrfase"/>
</dbReference>
<dbReference type="PANTHER" id="PTHR47829">
    <property type="entry name" value="HYDROLASE, PUTATIVE (AFU_ORTHOLOGUE AFUA_1G12880)-RELATED"/>
    <property type="match status" value="1"/>
</dbReference>
<gene>
    <name evidence="2" type="ORF">EVB01_00880</name>
</gene>
<dbReference type="PANTHER" id="PTHR47829:SF3">
    <property type="entry name" value="AMINOGLYCOSIDE PHOSPHOTRANSFERASE DOMAIN-CONTAINING PROTEIN"/>
    <property type="match status" value="1"/>
</dbReference>
<dbReference type="GO" id="GO:0016740">
    <property type="term" value="F:transferase activity"/>
    <property type="evidence" value="ECO:0007669"/>
    <property type="project" value="UniProtKB-KW"/>
</dbReference>
<dbReference type="Proteomes" id="UP000319023">
    <property type="component" value="Unassembled WGS sequence"/>
</dbReference>
<evidence type="ECO:0000313" key="2">
    <source>
        <dbReference type="EMBL" id="RZO12228.1"/>
    </source>
</evidence>
<feature type="domain" description="Aminoglycoside phosphotransferase" evidence="1">
    <location>
        <begin position="49"/>
        <end position="274"/>
    </location>
</feature>
<accession>A0A520LTA7</accession>
<organism evidence="2 3">
    <name type="scientific">SAR86 cluster bacterium</name>
    <dbReference type="NCBI Taxonomy" id="2030880"/>
    <lineage>
        <taxon>Bacteria</taxon>
        <taxon>Pseudomonadati</taxon>
        <taxon>Pseudomonadota</taxon>
        <taxon>Gammaproteobacteria</taxon>
        <taxon>SAR86 cluster</taxon>
    </lineage>
</organism>
<dbReference type="InterPro" id="IPR052898">
    <property type="entry name" value="ACAD10-like"/>
</dbReference>
<reference evidence="2 3" key="1">
    <citation type="submission" date="2019-02" db="EMBL/GenBank/DDBJ databases">
        <title>Prokaryotic population dynamics and viral predation in marine succession experiment using metagenomics: the confinement effect.</title>
        <authorList>
            <person name="Haro-Moreno J.M."/>
            <person name="Rodriguez-Valera F."/>
            <person name="Lopez-Perez M."/>
        </authorList>
    </citation>
    <scope>NUCLEOTIDE SEQUENCE [LARGE SCALE GENOMIC DNA]</scope>
    <source>
        <strain evidence="2">MED-G168</strain>
    </source>
</reference>
<dbReference type="Pfam" id="PF01636">
    <property type="entry name" value="APH"/>
    <property type="match status" value="1"/>
</dbReference>
<dbReference type="Gene3D" id="3.90.1200.10">
    <property type="match status" value="1"/>
</dbReference>
<protein>
    <submittedName>
        <fullName evidence="2">Phosphotransferase family protein</fullName>
    </submittedName>
</protein>
<dbReference type="EMBL" id="SHBN01000010">
    <property type="protein sequence ID" value="RZO12228.1"/>
    <property type="molecule type" value="Genomic_DNA"/>
</dbReference>
<dbReference type="Gene3D" id="3.30.200.20">
    <property type="entry name" value="Phosphorylase Kinase, domain 1"/>
    <property type="match status" value="1"/>
</dbReference>